<comment type="caution">
    <text evidence="2">The sequence shown here is derived from an EMBL/GenBank/DDBJ whole genome shotgun (WGS) entry which is preliminary data.</text>
</comment>
<sequence>MSSSERKTGTPPLLHLFCFFALSRLLRTSWTGKQINTGTCGDDVKQK</sequence>
<proteinExistence type="predicted"/>
<dbReference type="KEGG" id="tng:GSTEN00009218G001"/>
<name>Q4T0P1_TETNG</name>
<organism evidence="2">
    <name type="scientific">Tetraodon nigroviridis</name>
    <name type="common">Spotted green pufferfish</name>
    <name type="synonym">Chelonodon nigroviridis</name>
    <dbReference type="NCBI Taxonomy" id="99883"/>
    <lineage>
        <taxon>Eukaryota</taxon>
        <taxon>Metazoa</taxon>
        <taxon>Chordata</taxon>
        <taxon>Craniata</taxon>
        <taxon>Vertebrata</taxon>
        <taxon>Euteleostomi</taxon>
        <taxon>Actinopterygii</taxon>
        <taxon>Neopterygii</taxon>
        <taxon>Teleostei</taxon>
        <taxon>Neoteleostei</taxon>
        <taxon>Acanthomorphata</taxon>
        <taxon>Eupercaria</taxon>
        <taxon>Tetraodontiformes</taxon>
        <taxon>Tetradontoidea</taxon>
        <taxon>Tetraodontidae</taxon>
        <taxon>Tetraodon</taxon>
    </lineage>
</organism>
<accession>Q4T0P1</accession>
<gene>
    <name evidence="2" type="ORF">GSTENG00009218001</name>
</gene>
<evidence type="ECO:0000313" key="2">
    <source>
        <dbReference type="EMBL" id="CAF93541.1"/>
    </source>
</evidence>
<protein>
    <submittedName>
        <fullName evidence="2">(spotted green pufferfish) hypothetical protein</fullName>
    </submittedName>
</protein>
<reference evidence="2" key="2">
    <citation type="submission" date="2004-02" db="EMBL/GenBank/DDBJ databases">
        <authorList>
            <consortium name="Genoscope"/>
            <consortium name="Whitehead Institute Centre for Genome Research"/>
        </authorList>
    </citation>
    <scope>NUCLEOTIDE SEQUENCE</scope>
</reference>
<reference evidence="2" key="1">
    <citation type="journal article" date="2004" name="Nature">
        <title>Genome duplication in the teleost fish Tetraodon nigroviridis reveals the early vertebrate proto-karyotype.</title>
        <authorList>
            <person name="Jaillon O."/>
            <person name="Aury J.-M."/>
            <person name="Brunet F."/>
            <person name="Petit J.-L."/>
            <person name="Stange-Thomann N."/>
            <person name="Mauceli E."/>
            <person name="Bouneau L."/>
            <person name="Fischer C."/>
            <person name="Ozouf-Costaz C."/>
            <person name="Bernot A."/>
            <person name="Nicaud S."/>
            <person name="Jaffe D."/>
            <person name="Fisher S."/>
            <person name="Lutfalla G."/>
            <person name="Dossat C."/>
            <person name="Segurens B."/>
            <person name="Dasilva C."/>
            <person name="Salanoubat M."/>
            <person name="Levy M."/>
            <person name="Boudet N."/>
            <person name="Castellano S."/>
            <person name="Anthouard V."/>
            <person name="Jubin C."/>
            <person name="Castelli V."/>
            <person name="Katinka M."/>
            <person name="Vacherie B."/>
            <person name="Biemont C."/>
            <person name="Skalli Z."/>
            <person name="Cattolico L."/>
            <person name="Poulain J."/>
            <person name="De Berardinis V."/>
            <person name="Cruaud C."/>
            <person name="Duprat S."/>
            <person name="Brottier P."/>
            <person name="Coutanceau J.-P."/>
            <person name="Gouzy J."/>
            <person name="Parra G."/>
            <person name="Lardier G."/>
            <person name="Chapple C."/>
            <person name="McKernan K.J."/>
            <person name="McEwan P."/>
            <person name="Bosak S."/>
            <person name="Kellis M."/>
            <person name="Volff J.-N."/>
            <person name="Guigo R."/>
            <person name="Zody M.C."/>
            <person name="Mesirov J."/>
            <person name="Lindblad-Toh K."/>
            <person name="Birren B."/>
            <person name="Nusbaum C."/>
            <person name="Kahn D."/>
            <person name="Robinson-Rechavi M."/>
            <person name="Laudet V."/>
            <person name="Schachter V."/>
            <person name="Quetier F."/>
            <person name="Saurin W."/>
            <person name="Scarpelli C."/>
            <person name="Wincker P."/>
            <person name="Lander E.S."/>
            <person name="Weissenbach J."/>
            <person name="Roest Crollius H."/>
        </authorList>
    </citation>
    <scope>NUCLEOTIDE SEQUENCE [LARGE SCALE GENOMIC DNA]</scope>
</reference>
<keyword evidence="1" id="KW-0732">Signal</keyword>
<feature type="chain" id="PRO_5004244155" evidence="1">
    <location>
        <begin position="29"/>
        <end position="47"/>
    </location>
</feature>
<dbReference type="AlphaFoldDB" id="Q4T0P1"/>
<feature type="signal peptide" evidence="1">
    <location>
        <begin position="1"/>
        <end position="28"/>
    </location>
</feature>
<dbReference type="EMBL" id="CAAE01010910">
    <property type="protein sequence ID" value="CAF93541.1"/>
    <property type="molecule type" value="Genomic_DNA"/>
</dbReference>
<evidence type="ECO:0000256" key="1">
    <source>
        <dbReference type="SAM" id="SignalP"/>
    </source>
</evidence>